<dbReference type="GO" id="GO:0005854">
    <property type="term" value="C:nascent polypeptide-associated complex"/>
    <property type="evidence" value="ECO:0007669"/>
    <property type="project" value="InterPro"/>
</dbReference>
<evidence type="ECO:0000313" key="4">
    <source>
        <dbReference type="Proteomes" id="UP001431209"/>
    </source>
</evidence>
<dbReference type="InterPro" id="IPR016641">
    <property type="entry name" value="EGD2/NACA0like"/>
</dbReference>
<feature type="domain" description="NAC-A/B" evidence="2">
    <location>
        <begin position="44"/>
        <end position="109"/>
    </location>
</feature>
<gene>
    <name evidence="3" type="ORF">AKO1_012044</name>
</gene>
<feature type="compositionally biased region" description="Basic and acidic residues" evidence="1">
    <location>
        <begin position="23"/>
        <end position="47"/>
    </location>
</feature>
<comment type="caution">
    <text evidence="3">The sequence shown here is derived from an EMBL/GenBank/DDBJ whole genome shotgun (WGS) entry which is preliminary data.</text>
</comment>
<dbReference type="CDD" id="cd14358">
    <property type="entry name" value="UBA_NAC_euk"/>
    <property type="match status" value="1"/>
</dbReference>
<dbReference type="Gene3D" id="2.20.70.30">
    <property type="entry name" value="Nascent polypeptide-associated complex domain"/>
    <property type="match status" value="1"/>
</dbReference>
<dbReference type="AlphaFoldDB" id="A0AAW2Z9F9"/>
<organism evidence="3 4">
    <name type="scientific">Acrasis kona</name>
    <dbReference type="NCBI Taxonomy" id="1008807"/>
    <lineage>
        <taxon>Eukaryota</taxon>
        <taxon>Discoba</taxon>
        <taxon>Heterolobosea</taxon>
        <taxon>Tetramitia</taxon>
        <taxon>Eutetramitia</taxon>
        <taxon>Acrasidae</taxon>
        <taxon>Acrasis</taxon>
    </lineage>
</organism>
<dbReference type="Gene3D" id="1.10.8.10">
    <property type="entry name" value="DNA helicase RuvA subunit, C-terminal domain"/>
    <property type="match status" value="1"/>
</dbReference>
<dbReference type="InterPro" id="IPR002715">
    <property type="entry name" value="Nas_poly-pep-assoc_cplx_dom"/>
</dbReference>
<dbReference type="SMART" id="SM01407">
    <property type="entry name" value="NAC"/>
    <property type="match status" value="1"/>
</dbReference>
<dbReference type="EMBL" id="JAOPGA020001235">
    <property type="protein sequence ID" value="KAL0486497.1"/>
    <property type="molecule type" value="Genomic_DNA"/>
</dbReference>
<dbReference type="PIRSF" id="PIRSF015901">
    <property type="entry name" value="NAC_alpha"/>
    <property type="match status" value="1"/>
</dbReference>
<protein>
    <submittedName>
        <fullName evidence="3">Nascent polypeptide-associated complex subunit alpha</fullName>
    </submittedName>
</protein>
<evidence type="ECO:0000259" key="2">
    <source>
        <dbReference type="PROSITE" id="PS51151"/>
    </source>
</evidence>
<feature type="region of interest" description="Disordered" evidence="1">
    <location>
        <begin position="1"/>
        <end position="58"/>
    </location>
</feature>
<dbReference type="Proteomes" id="UP001431209">
    <property type="component" value="Unassembled WGS sequence"/>
</dbReference>
<dbReference type="InterPro" id="IPR038187">
    <property type="entry name" value="NAC_A/B_dom_sf"/>
</dbReference>
<dbReference type="Pfam" id="PF19026">
    <property type="entry name" value="UBA_HYPK"/>
    <property type="match status" value="1"/>
</dbReference>
<dbReference type="CDD" id="cd22054">
    <property type="entry name" value="NAC_NACA"/>
    <property type="match status" value="1"/>
</dbReference>
<reference evidence="3 4" key="1">
    <citation type="submission" date="2024-03" db="EMBL/GenBank/DDBJ databases">
        <title>The Acrasis kona genome and developmental transcriptomes reveal deep origins of eukaryotic multicellular pathways.</title>
        <authorList>
            <person name="Sheikh S."/>
            <person name="Fu C.-J."/>
            <person name="Brown M.W."/>
            <person name="Baldauf S.L."/>
        </authorList>
    </citation>
    <scope>NUCLEOTIDE SEQUENCE [LARGE SCALE GENOMIC DNA]</scope>
    <source>
        <strain evidence="3 4">ATCC MYA-3509</strain>
    </source>
</reference>
<evidence type="ECO:0000313" key="3">
    <source>
        <dbReference type="EMBL" id="KAL0486497.1"/>
    </source>
</evidence>
<keyword evidence="4" id="KW-1185">Reference proteome</keyword>
<sequence>MATIEDITDAPPELEDAPPALEENSKEAETQEKEEETAGGKKQSKYEKKNKKALTKAGLKPFPGVAKVQLKSNGKNAFIIDNPEVFRGGNSDTWIVFGTPKADDSASKQTQLLQQLMSQQAAGQTDAQSAKVEEAEEDEEGEVDETGLVPSEIEMVMKNANVSRAKAVREIRKNDGDIVNTIMNLQKLSI</sequence>
<dbReference type="InterPro" id="IPR044034">
    <property type="entry name" value="NAC-like_UBA"/>
</dbReference>
<dbReference type="Pfam" id="PF01849">
    <property type="entry name" value="NAC"/>
    <property type="match status" value="1"/>
</dbReference>
<accession>A0AAW2Z9F9</accession>
<dbReference type="PROSITE" id="PS51151">
    <property type="entry name" value="NAC_AB"/>
    <property type="match status" value="1"/>
</dbReference>
<evidence type="ECO:0000256" key="1">
    <source>
        <dbReference type="SAM" id="MobiDB-lite"/>
    </source>
</evidence>
<proteinExistence type="predicted"/>
<feature type="region of interest" description="Disordered" evidence="1">
    <location>
        <begin position="117"/>
        <end position="148"/>
    </location>
</feature>
<dbReference type="PANTHER" id="PTHR21713">
    <property type="entry name" value="NASCENT POLYPEPTIDE ASSOCIATED COMPLEX ALPHA SUBUNIT-RELATED"/>
    <property type="match status" value="1"/>
</dbReference>
<feature type="compositionally biased region" description="Acidic residues" evidence="1">
    <location>
        <begin position="1"/>
        <end position="16"/>
    </location>
</feature>
<feature type="compositionally biased region" description="Acidic residues" evidence="1">
    <location>
        <begin position="134"/>
        <end position="145"/>
    </location>
</feature>
<name>A0AAW2Z9F9_9EUKA</name>